<reference evidence="3 4" key="1">
    <citation type="submission" date="2023-07" db="EMBL/GenBank/DDBJ databases">
        <title>Genomic Encyclopedia of Type Strains, Phase IV (KMG-IV): sequencing the most valuable type-strain genomes for metagenomic binning, comparative biology and taxonomic classification.</title>
        <authorList>
            <person name="Goeker M."/>
        </authorList>
    </citation>
    <scope>NUCLEOTIDE SEQUENCE [LARGE SCALE GENOMIC DNA]</scope>
    <source>
        <strain evidence="3 4">DSM 22170</strain>
    </source>
</reference>
<sequence length="192" mass="22136">MLTFNAFIWVIGLMIVAACLLIAQSVYRKPVSWLLVAGLFGIYMLNVIRYTFFPFPIHSQLIELMRTAMGEQGMVRLNLIPFHSQYYSSIFQDKSNYLNIVMTVPYGILLPLLIPMNRKRMLLYALGIGMTIEVLQGLLNLVLGYTYRTVDINDVIFNFIGAMIGWELLRLLCQTTFGKKRLARWLPVMVKK</sequence>
<feature type="transmembrane region" description="Helical" evidence="1">
    <location>
        <begin position="97"/>
        <end position="114"/>
    </location>
</feature>
<gene>
    <name evidence="3" type="ORF">JOC58_000673</name>
</gene>
<keyword evidence="1" id="KW-0472">Membrane</keyword>
<evidence type="ECO:0000256" key="1">
    <source>
        <dbReference type="SAM" id="Phobius"/>
    </source>
</evidence>
<keyword evidence="1" id="KW-0812">Transmembrane</keyword>
<comment type="caution">
    <text evidence="3">The sequence shown here is derived from an EMBL/GenBank/DDBJ whole genome shotgun (WGS) entry which is preliminary data.</text>
</comment>
<feature type="transmembrane region" description="Helical" evidence="1">
    <location>
        <begin position="6"/>
        <end position="26"/>
    </location>
</feature>
<proteinExistence type="predicted"/>
<accession>A0ABU1IU47</accession>
<feature type="transmembrane region" description="Helical" evidence="1">
    <location>
        <begin position="155"/>
        <end position="173"/>
    </location>
</feature>
<dbReference type="Pfam" id="PF04892">
    <property type="entry name" value="VanZ"/>
    <property type="match status" value="1"/>
</dbReference>
<protein>
    <submittedName>
        <fullName evidence="3">Glycopeptide antibiotics resistance protein</fullName>
    </submittedName>
</protein>
<evidence type="ECO:0000313" key="3">
    <source>
        <dbReference type="EMBL" id="MDR6242789.1"/>
    </source>
</evidence>
<dbReference type="RefSeq" id="WP_188774278.1">
    <property type="nucleotide sequence ID" value="NZ_BMMB01000002.1"/>
</dbReference>
<organism evidence="3 4">
    <name type="scientific">Paenibacillus hunanensis</name>
    <dbReference type="NCBI Taxonomy" id="539262"/>
    <lineage>
        <taxon>Bacteria</taxon>
        <taxon>Bacillati</taxon>
        <taxon>Bacillota</taxon>
        <taxon>Bacilli</taxon>
        <taxon>Bacillales</taxon>
        <taxon>Paenibacillaceae</taxon>
        <taxon>Paenibacillus</taxon>
    </lineage>
</organism>
<dbReference type="PANTHER" id="PTHR36834:SF1">
    <property type="entry name" value="INTEGRAL MEMBRANE PROTEIN"/>
    <property type="match status" value="1"/>
</dbReference>
<dbReference type="InterPro" id="IPR053150">
    <property type="entry name" value="Teicoplanin_resist-assoc"/>
</dbReference>
<keyword evidence="1" id="KW-1133">Transmembrane helix</keyword>
<dbReference type="InterPro" id="IPR006976">
    <property type="entry name" value="VanZ-like"/>
</dbReference>
<dbReference type="PANTHER" id="PTHR36834">
    <property type="entry name" value="MEMBRANE PROTEIN-RELATED"/>
    <property type="match status" value="1"/>
</dbReference>
<feature type="transmembrane region" description="Helical" evidence="1">
    <location>
        <begin position="33"/>
        <end position="52"/>
    </location>
</feature>
<name>A0ABU1IU47_9BACL</name>
<evidence type="ECO:0000313" key="4">
    <source>
        <dbReference type="Proteomes" id="UP001185028"/>
    </source>
</evidence>
<evidence type="ECO:0000259" key="2">
    <source>
        <dbReference type="Pfam" id="PF04892"/>
    </source>
</evidence>
<keyword evidence="4" id="KW-1185">Reference proteome</keyword>
<dbReference type="Proteomes" id="UP001185028">
    <property type="component" value="Unassembled WGS sequence"/>
</dbReference>
<dbReference type="EMBL" id="JAVDQH010000002">
    <property type="protein sequence ID" value="MDR6242789.1"/>
    <property type="molecule type" value="Genomic_DNA"/>
</dbReference>
<feature type="domain" description="VanZ-like" evidence="2">
    <location>
        <begin position="40"/>
        <end position="171"/>
    </location>
</feature>
<feature type="transmembrane region" description="Helical" evidence="1">
    <location>
        <begin position="121"/>
        <end position="143"/>
    </location>
</feature>